<evidence type="ECO:0000256" key="11">
    <source>
        <dbReference type="PIRSR" id="PIRSR006268-2"/>
    </source>
</evidence>
<comment type="similarity">
    <text evidence="10 12">Belongs to the ApbE family.</text>
</comment>
<evidence type="ECO:0000256" key="5">
    <source>
        <dbReference type="ARBA" id="ARBA00022723"/>
    </source>
</evidence>
<name>A0A0M6WQ57_9FIRM</name>
<accession>A0A0M6WQ57</accession>
<comment type="subcellular location">
    <subcellularLocation>
        <location evidence="12">Cell inner membrane</location>
        <topology evidence="12">Lipid-anchor</topology>
        <orientation evidence="12">Periplasmic side</orientation>
    </subcellularLocation>
</comment>
<dbReference type="PANTHER" id="PTHR30040">
    <property type="entry name" value="THIAMINE BIOSYNTHESIS LIPOPROTEIN APBE"/>
    <property type="match status" value="1"/>
</dbReference>
<feature type="binding site" evidence="11">
    <location>
        <position position="304"/>
    </location>
    <ligand>
        <name>Mg(2+)</name>
        <dbReference type="ChEBI" id="CHEBI:18420"/>
    </ligand>
</feature>
<evidence type="ECO:0000313" key="13">
    <source>
        <dbReference type="EMBL" id="CRL38352.1"/>
    </source>
</evidence>
<keyword evidence="12" id="KW-0732">Signal</keyword>
<keyword evidence="3 10" id="KW-0285">Flavoprotein</keyword>
<comment type="cofactor">
    <cofactor evidence="11">
        <name>Mg(2+)</name>
        <dbReference type="ChEBI" id="CHEBI:18420"/>
    </cofactor>
    <cofactor evidence="11">
        <name>Mn(2+)</name>
        <dbReference type="ChEBI" id="CHEBI:29035"/>
    </cofactor>
    <text evidence="11">Magnesium. Can also use manganese.</text>
</comment>
<dbReference type="GO" id="GO:0005886">
    <property type="term" value="C:plasma membrane"/>
    <property type="evidence" value="ECO:0007669"/>
    <property type="project" value="UniProtKB-SubCell"/>
</dbReference>
<keyword evidence="4 10" id="KW-0808">Transferase</keyword>
<dbReference type="EMBL" id="CYXV01000002">
    <property type="protein sequence ID" value="CUM76617.1"/>
    <property type="molecule type" value="Genomic_DNA"/>
</dbReference>
<evidence type="ECO:0000256" key="1">
    <source>
        <dbReference type="ARBA" id="ARBA00011955"/>
    </source>
</evidence>
<protein>
    <recommendedName>
        <fullName evidence="2 10">FAD:protein FMN transferase</fullName>
        <ecNumber evidence="1 10">2.7.1.180</ecNumber>
    </recommendedName>
    <alternativeName>
        <fullName evidence="8 10">Flavin transferase</fullName>
    </alternativeName>
</protein>
<evidence type="ECO:0000256" key="12">
    <source>
        <dbReference type="RuleBase" id="RU363002"/>
    </source>
</evidence>
<evidence type="ECO:0000256" key="7">
    <source>
        <dbReference type="ARBA" id="ARBA00022842"/>
    </source>
</evidence>
<dbReference type="Gene3D" id="3.10.520.10">
    <property type="entry name" value="ApbE-like domains"/>
    <property type="match status" value="1"/>
</dbReference>
<reference evidence="13" key="2">
    <citation type="submission" date="2015-05" db="EMBL/GenBank/DDBJ databases">
        <authorList>
            <person name="Wang D.B."/>
            <person name="Wang M."/>
        </authorList>
    </citation>
    <scope>NUCLEOTIDE SEQUENCE [LARGE SCALE GENOMIC DNA]</scope>
    <source>
        <strain evidence="13">M72</strain>
    </source>
</reference>
<feature type="chain" id="PRO_5041758389" description="FAD:protein FMN transferase" evidence="12">
    <location>
        <begin position="30"/>
        <end position="352"/>
    </location>
</feature>
<keyword evidence="5 10" id="KW-0479">Metal-binding</keyword>
<dbReference type="SUPFAM" id="SSF143631">
    <property type="entry name" value="ApbE-like"/>
    <property type="match status" value="1"/>
</dbReference>
<evidence type="ECO:0000256" key="9">
    <source>
        <dbReference type="ARBA" id="ARBA00048540"/>
    </source>
</evidence>
<dbReference type="PIRSF" id="PIRSF006268">
    <property type="entry name" value="ApbE"/>
    <property type="match status" value="1"/>
</dbReference>
<dbReference type="GO" id="GO:0016740">
    <property type="term" value="F:transferase activity"/>
    <property type="evidence" value="ECO:0007669"/>
    <property type="project" value="UniProtKB-UniRule"/>
</dbReference>
<dbReference type="EMBL" id="CVRR01000019">
    <property type="protein sequence ID" value="CRL38352.1"/>
    <property type="molecule type" value="Genomic_DNA"/>
</dbReference>
<feature type="binding site" evidence="11">
    <location>
        <position position="186"/>
    </location>
    <ligand>
        <name>Mg(2+)</name>
        <dbReference type="ChEBI" id="CHEBI:18420"/>
    </ligand>
</feature>
<dbReference type="EC" id="2.7.1.180" evidence="1 10"/>
<dbReference type="InterPro" id="IPR003374">
    <property type="entry name" value="ApbE-like_sf"/>
</dbReference>
<reference evidence="15" key="1">
    <citation type="submission" date="2015-05" db="EMBL/GenBank/DDBJ databases">
        <authorList>
            <consortium name="Pathogen Informatics"/>
        </authorList>
    </citation>
    <scope>NUCLEOTIDE SEQUENCE [LARGE SCALE GENOMIC DNA]</scope>
    <source>
        <strain evidence="14 16">2789STDY5608863</strain>
        <strain evidence="15">M72</strain>
    </source>
</reference>
<dbReference type="PROSITE" id="PS51257">
    <property type="entry name" value="PROKAR_LIPOPROTEIN"/>
    <property type="match status" value="1"/>
</dbReference>
<keyword evidence="12 13" id="KW-0449">Lipoprotein</keyword>
<dbReference type="RefSeq" id="WP_070103566.1">
    <property type="nucleotide sequence ID" value="NZ_CP173697.1"/>
</dbReference>
<dbReference type="AlphaFoldDB" id="A0A0M6WQ57"/>
<keyword evidence="12" id="KW-0997">Cell inner membrane</keyword>
<dbReference type="Pfam" id="PF02424">
    <property type="entry name" value="ApbE"/>
    <property type="match status" value="1"/>
</dbReference>
<evidence type="ECO:0000256" key="6">
    <source>
        <dbReference type="ARBA" id="ARBA00022827"/>
    </source>
</evidence>
<evidence type="ECO:0000256" key="8">
    <source>
        <dbReference type="ARBA" id="ARBA00031306"/>
    </source>
</evidence>
<dbReference type="PANTHER" id="PTHR30040:SF2">
    <property type="entry name" value="FAD:PROTEIN FMN TRANSFERASE"/>
    <property type="match status" value="1"/>
</dbReference>
<dbReference type="Proteomes" id="UP000095495">
    <property type="component" value="Unassembled WGS sequence"/>
</dbReference>
<feature type="signal peptide" evidence="12">
    <location>
        <begin position="1"/>
        <end position="29"/>
    </location>
</feature>
<dbReference type="GO" id="GO:0046872">
    <property type="term" value="F:metal ion binding"/>
    <property type="evidence" value="ECO:0007669"/>
    <property type="project" value="UniProtKB-UniRule"/>
</dbReference>
<sequence>MKQQKYIRYILLPTTLLCLIASLFCGCSANSGKISKTGFYFDTMITVTLYGTRDEKILDDCFSLAGNYEKKLSNTITDSEVSKINEANGQFVTVSSDTLSLIKDGIRYGKISDGTFDITIGTLSDLWNFSEIAETAKSDENEVDASVVPSPEKIEAALAHVNYKNIEIKGNQVRLKDPQAKIDLGGIAKGFIADEMRSFLNKKGITSGVISLGGNVLTLGKKADHSSYTIGIQKPFSETGTSLGTLNVSDASVVSSGIYERYYRVNGKLYHHILDTLTGYPVENHLYQVTIISDISMDGDALSTTCFSLGLKKGMQLVEQTDGVEAIFVSDDGTITCSSGINRDDSIQFHAS</sequence>
<dbReference type="STRING" id="301302.ERS852420_00527"/>
<keyword evidence="7 10" id="KW-0460">Magnesium</keyword>
<dbReference type="OrthoDB" id="9778595at2"/>
<comment type="function">
    <text evidence="12">Flavin transferase that catalyzes the transfer of the FMN moiety of FAD and its covalent binding to the hydroxyl group of a threonine residue in a target flavoprotein.</text>
</comment>
<dbReference type="InterPro" id="IPR024932">
    <property type="entry name" value="ApbE"/>
</dbReference>
<evidence type="ECO:0000256" key="4">
    <source>
        <dbReference type="ARBA" id="ARBA00022679"/>
    </source>
</evidence>
<evidence type="ECO:0000313" key="15">
    <source>
        <dbReference type="Proteomes" id="UP000049979"/>
    </source>
</evidence>
<evidence type="ECO:0000256" key="2">
    <source>
        <dbReference type="ARBA" id="ARBA00016337"/>
    </source>
</evidence>
<gene>
    <name evidence="14" type="primary">apbE</name>
    <name evidence="14" type="ORF">ERS852420_00527</name>
    <name evidence="13" type="ORF">M72_06531</name>
</gene>
<dbReference type="Proteomes" id="UP000049979">
    <property type="component" value="Unassembled WGS sequence"/>
</dbReference>
<evidence type="ECO:0000313" key="14">
    <source>
        <dbReference type="EMBL" id="CUM76617.1"/>
    </source>
</evidence>
<organism evidence="13 15">
    <name type="scientific">Roseburia faecis</name>
    <dbReference type="NCBI Taxonomy" id="301302"/>
    <lineage>
        <taxon>Bacteria</taxon>
        <taxon>Bacillati</taxon>
        <taxon>Bacillota</taxon>
        <taxon>Clostridia</taxon>
        <taxon>Lachnospirales</taxon>
        <taxon>Lachnospiraceae</taxon>
        <taxon>Roseburia</taxon>
    </lineage>
</organism>
<keyword evidence="12" id="KW-1003">Cell membrane</keyword>
<feature type="binding site" evidence="11">
    <location>
        <position position="300"/>
    </location>
    <ligand>
        <name>Mg(2+)</name>
        <dbReference type="ChEBI" id="CHEBI:18420"/>
    </ligand>
</feature>
<keyword evidence="15" id="KW-1185">Reference proteome</keyword>
<proteinExistence type="inferred from homology"/>
<keyword evidence="6 10" id="KW-0274">FAD</keyword>
<evidence type="ECO:0000256" key="10">
    <source>
        <dbReference type="PIRNR" id="PIRNR006268"/>
    </source>
</evidence>
<comment type="catalytic activity">
    <reaction evidence="9 10 12">
        <text>L-threonyl-[protein] + FAD = FMN-L-threonyl-[protein] + AMP + H(+)</text>
        <dbReference type="Rhea" id="RHEA:36847"/>
        <dbReference type="Rhea" id="RHEA-COMP:11060"/>
        <dbReference type="Rhea" id="RHEA-COMP:11061"/>
        <dbReference type="ChEBI" id="CHEBI:15378"/>
        <dbReference type="ChEBI" id="CHEBI:30013"/>
        <dbReference type="ChEBI" id="CHEBI:57692"/>
        <dbReference type="ChEBI" id="CHEBI:74257"/>
        <dbReference type="ChEBI" id="CHEBI:456215"/>
        <dbReference type="EC" id="2.7.1.180"/>
    </reaction>
</comment>
<evidence type="ECO:0000256" key="3">
    <source>
        <dbReference type="ARBA" id="ARBA00022630"/>
    </source>
</evidence>
<keyword evidence="12" id="KW-0472">Membrane</keyword>
<evidence type="ECO:0000313" key="16">
    <source>
        <dbReference type="Proteomes" id="UP000095495"/>
    </source>
</evidence>